<dbReference type="RefSeq" id="WP_311401939.1">
    <property type="nucleotide sequence ID" value="NZ_JAVRBG010000009.1"/>
</dbReference>
<evidence type="ECO:0000313" key="2">
    <source>
        <dbReference type="EMBL" id="MDT0295010.1"/>
    </source>
</evidence>
<dbReference type="SUPFAM" id="SSF53300">
    <property type="entry name" value="vWA-like"/>
    <property type="match status" value="1"/>
</dbReference>
<dbReference type="PANTHER" id="PTHR37947:SF1">
    <property type="entry name" value="BLL2462 PROTEIN"/>
    <property type="match status" value="1"/>
</dbReference>
<protein>
    <submittedName>
        <fullName evidence="2">VWA domain-containing protein</fullName>
    </submittedName>
</protein>
<name>A0ABU2KJX1_9FLAO</name>
<dbReference type="PANTHER" id="PTHR37947">
    <property type="entry name" value="BLL2462 PROTEIN"/>
    <property type="match status" value="1"/>
</dbReference>
<accession>A0ABU2KJX1</accession>
<gene>
    <name evidence="2" type="ORF">RLT85_10215</name>
</gene>
<feature type="transmembrane region" description="Helical" evidence="1">
    <location>
        <begin position="36"/>
        <end position="55"/>
    </location>
</feature>
<evidence type="ECO:0000313" key="3">
    <source>
        <dbReference type="Proteomes" id="UP001182991"/>
    </source>
</evidence>
<evidence type="ECO:0000256" key="1">
    <source>
        <dbReference type="SAM" id="Phobius"/>
    </source>
</evidence>
<keyword evidence="1" id="KW-0472">Membrane</keyword>
<organism evidence="2 3">
    <name type="scientific">Mesonia ostreae</name>
    <dbReference type="NCBI Taxonomy" id="861110"/>
    <lineage>
        <taxon>Bacteria</taxon>
        <taxon>Pseudomonadati</taxon>
        <taxon>Bacteroidota</taxon>
        <taxon>Flavobacteriia</taxon>
        <taxon>Flavobacteriales</taxon>
        <taxon>Flavobacteriaceae</taxon>
        <taxon>Mesonia</taxon>
    </lineage>
</organism>
<sequence>MTGQTLLFTILAAIVAIGLSLLFYFYNSKKKRSKHWIIFSVLRFLSLFSLFLLLINPKLETLELSTEKPNLVVAVDNSSSIAYFNEEENVRSFLQQIKDHQELQEKFKVDYYSFGSEIKKVDTLSFTENKTEITPLFDNLTEIYAEQVTPTILITDGNQTYGEDYLFTAKQYPQDLYAVAVGDTTFYSDLKIERVNVNKYAYLNNKFPVEVFLNYTGDKAITKEVKIELGNTKVFSKKLSFSKEKNSEILQLHLPANRVGLLSYTITAETIENEKNTNNNTKKFLVEVIDEKTNVLILSSFLHPDLGAFKKAIESNQQREASIKLISDFKESLLDYQLVLLYQPTSAFKSVFDQIRKEKLNSLIVTGTKTDYQFLNKSQDFFRKEIFTQLEEFQPSYHSGYSSFQQPDIQFSSFPPLKDNFGDVAFKTAPQVLLYQNINGVKTNLPIIATTEENQQKTGFLFGANTWKWRAKSYVQQKSYETYDDFFGKIIQYLSSNQRRERLTVDAQAFYNYGDKISILAGYFDKNYTFDDRAKLQISLQEKETEKTYQYPFILQSYSYGVNLNQLQPGTYTYKVTVEEENIQKTGSFTIVDFEVEKQFLNTNLDKLQKISEENVSFLSQGTALLTQLVESKNYQSVQKSAVKKSSLIDWKILLAIIIVCLSAEWFLRKYKGLI</sequence>
<keyword evidence="3" id="KW-1185">Reference proteome</keyword>
<reference evidence="3" key="1">
    <citation type="submission" date="2023-07" db="EMBL/GenBank/DDBJ databases">
        <title>Isolating and identifying novel microbial strains from the Mariana Trench.</title>
        <authorList>
            <person name="Fu H."/>
        </authorList>
    </citation>
    <scope>NUCLEOTIDE SEQUENCE [LARGE SCALE GENOMIC DNA]</scope>
    <source>
        <strain evidence="3">T-y2</strain>
    </source>
</reference>
<keyword evidence="1" id="KW-0812">Transmembrane</keyword>
<dbReference type="EMBL" id="JAVRBG010000009">
    <property type="protein sequence ID" value="MDT0295010.1"/>
    <property type="molecule type" value="Genomic_DNA"/>
</dbReference>
<keyword evidence="1" id="KW-1133">Transmembrane helix</keyword>
<proteinExistence type="predicted"/>
<dbReference type="InterPro" id="IPR036465">
    <property type="entry name" value="vWFA_dom_sf"/>
</dbReference>
<feature type="transmembrane region" description="Helical" evidence="1">
    <location>
        <begin position="6"/>
        <end position="24"/>
    </location>
</feature>
<dbReference type="Proteomes" id="UP001182991">
    <property type="component" value="Unassembled WGS sequence"/>
</dbReference>
<comment type="caution">
    <text evidence="2">The sequence shown here is derived from an EMBL/GenBank/DDBJ whole genome shotgun (WGS) entry which is preliminary data.</text>
</comment>